<dbReference type="InterPro" id="IPR001874">
    <property type="entry name" value="DHquinase_II"/>
</dbReference>
<feature type="active site" description="Proton acceptor" evidence="8 9">
    <location>
        <position position="32"/>
    </location>
</feature>
<dbReference type="EC" id="4.2.1.10" evidence="5 8"/>
<evidence type="ECO:0000256" key="2">
    <source>
        <dbReference type="ARBA" id="ARBA00004902"/>
    </source>
</evidence>
<sequence>MVIKERKSTMKKVMLLHGINHNMFGKRDPKQYGTITLDEINEKVNTLSKELEIEVTNFQTNSEREFVDKIHQAYLEGYDGLMLNAGAWTHYSYGMSDALAILEVPIIELHMSNVHAREEFRHHSVISPLATGIIVGLGAQVYTLGLQAFANIFKEQNK</sequence>
<dbReference type="Pfam" id="PF01220">
    <property type="entry name" value="DHquinase_II"/>
    <property type="match status" value="1"/>
</dbReference>
<evidence type="ECO:0000256" key="11">
    <source>
        <dbReference type="PIRSR" id="PIRSR001399-3"/>
    </source>
</evidence>
<feature type="active site" description="Proton donor" evidence="8 9">
    <location>
        <position position="110"/>
    </location>
</feature>
<dbReference type="GO" id="GO:0008652">
    <property type="term" value="P:amino acid biosynthetic process"/>
    <property type="evidence" value="ECO:0007669"/>
    <property type="project" value="UniProtKB-KW"/>
</dbReference>
<evidence type="ECO:0000256" key="3">
    <source>
        <dbReference type="ARBA" id="ARBA00011037"/>
    </source>
</evidence>
<keyword evidence="13" id="KW-1185">Reference proteome</keyword>
<comment type="subunit">
    <text evidence="4 8">Homododecamer.</text>
</comment>
<feature type="site" description="Transition state stabilizer" evidence="8 11">
    <location>
        <position position="27"/>
    </location>
</feature>
<feature type="binding site" evidence="8 10">
    <location>
        <position position="97"/>
    </location>
    <ligand>
        <name>substrate</name>
    </ligand>
</feature>
<dbReference type="HAMAP" id="MF_00169">
    <property type="entry name" value="AroQ"/>
    <property type="match status" value="1"/>
</dbReference>
<name>A0A2U8DUD5_9CLOT</name>
<evidence type="ECO:0000256" key="4">
    <source>
        <dbReference type="ARBA" id="ARBA00011193"/>
    </source>
</evidence>
<keyword evidence="8" id="KW-0028">Amino-acid biosynthesis</keyword>
<dbReference type="AlphaFoldDB" id="A0A2U8DUD5"/>
<dbReference type="Gene3D" id="3.40.50.9100">
    <property type="entry name" value="Dehydroquinase, class II"/>
    <property type="match status" value="1"/>
</dbReference>
<dbReference type="NCBIfam" id="NF003807">
    <property type="entry name" value="PRK05395.1-4"/>
    <property type="match status" value="1"/>
</dbReference>
<feature type="binding site" evidence="8 10">
    <location>
        <begin position="111"/>
        <end position="112"/>
    </location>
    <ligand>
        <name>substrate</name>
    </ligand>
</feature>
<dbReference type="CDD" id="cd00466">
    <property type="entry name" value="DHQase_II"/>
    <property type="match status" value="1"/>
</dbReference>
<protein>
    <recommendedName>
        <fullName evidence="5 8">3-dehydroquinate dehydratase</fullName>
        <shortName evidence="8">3-dehydroquinase</shortName>
        <ecNumber evidence="5 8">4.2.1.10</ecNumber>
    </recommendedName>
    <alternativeName>
        <fullName evidence="8">Type II DHQase</fullName>
    </alternativeName>
</protein>
<feature type="binding site" evidence="8 10">
    <location>
        <position position="84"/>
    </location>
    <ligand>
        <name>substrate</name>
    </ligand>
</feature>
<dbReference type="UniPathway" id="UPA00053">
    <property type="reaction ID" value="UER00086"/>
</dbReference>
<accession>A0A2U8DUD5</accession>
<evidence type="ECO:0000256" key="6">
    <source>
        <dbReference type="ARBA" id="ARBA00023141"/>
    </source>
</evidence>
<dbReference type="SUPFAM" id="SSF52304">
    <property type="entry name" value="Type II 3-dehydroquinate dehydratase"/>
    <property type="match status" value="1"/>
</dbReference>
<evidence type="ECO:0000256" key="5">
    <source>
        <dbReference type="ARBA" id="ARBA00012060"/>
    </source>
</evidence>
<dbReference type="OrthoDB" id="9790793at2"/>
<gene>
    <name evidence="8" type="primary">aroQ</name>
    <name evidence="12" type="ORF">B9W14_16410</name>
</gene>
<dbReference type="GO" id="GO:0009073">
    <property type="term" value="P:aromatic amino acid family biosynthetic process"/>
    <property type="evidence" value="ECO:0007669"/>
    <property type="project" value="UniProtKB-KW"/>
</dbReference>
<evidence type="ECO:0000313" key="12">
    <source>
        <dbReference type="EMBL" id="AWI06015.1"/>
    </source>
</evidence>
<comment type="similarity">
    <text evidence="3 8">Belongs to the type-II 3-dehydroquinase family.</text>
</comment>
<dbReference type="GO" id="GO:0009423">
    <property type="term" value="P:chorismate biosynthetic process"/>
    <property type="evidence" value="ECO:0007669"/>
    <property type="project" value="UniProtKB-UniRule"/>
</dbReference>
<organism evidence="12 13">
    <name type="scientific">Clostridium drakei</name>
    <dbReference type="NCBI Taxonomy" id="332101"/>
    <lineage>
        <taxon>Bacteria</taxon>
        <taxon>Bacillati</taxon>
        <taxon>Bacillota</taxon>
        <taxon>Clostridia</taxon>
        <taxon>Eubacteriales</taxon>
        <taxon>Clostridiaceae</taxon>
        <taxon>Clostridium</taxon>
    </lineage>
</organism>
<dbReference type="GO" id="GO:0019631">
    <property type="term" value="P:quinate catabolic process"/>
    <property type="evidence" value="ECO:0007669"/>
    <property type="project" value="TreeGrafter"/>
</dbReference>
<dbReference type="PIRSF" id="PIRSF001399">
    <property type="entry name" value="DHquinase_II"/>
    <property type="match status" value="1"/>
</dbReference>
<dbReference type="KEGG" id="cdrk:B9W14_16410"/>
<dbReference type="InterPro" id="IPR036441">
    <property type="entry name" value="DHquinase_II_sf"/>
</dbReference>
<evidence type="ECO:0000313" key="13">
    <source>
        <dbReference type="Proteomes" id="UP000244910"/>
    </source>
</evidence>
<evidence type="ECO:0000256" key="9">
    <source>
        <dbReference type="PIRSR" id="PIRSR001399-1"/>
    </source>
</evidence>
<keyword evidence="7 8" id="KW-0456">Lyase</keyword>
<comment type="catalytic activity">
    <reaction evidence="1 8">
        <text>3-dehydroquinate = 3-dehydroshikimate + H2O</text>
        <dbReference type="Rhea" id="RHEA:21096"/>
        <dbReference type="ChEBI" id="CHEBI:15377"/>
        <dbReference type="ChEBI" id="CHEBI:16630"/>
        <dbReference type="ChEBI" id="CHEBI:32364"/>
        <dbReference type="EC" id="4.2.1.10"/>
    </reaction>
</comment>
<dbReference type="NCBIfam" id="TIGR01088">
    <property type="entry name" value="aroQ"/>
    <property type="match status" value="1"/>
</dbReference>
<feature type="binding site" evidence="8 10">
    <location>
        <position position="90"/>
    </location>
    <ligand>
        <name>substrate</name>
    </ligand>
</feature>
<comment type="function">
    <text evidence="8">Catalyzes a trans-dehydration via an enolate intermediate.</text>
</comment>
<dbReference type="Proteomes" id="UP000244910">
    <property type="component" value="Chromosome"/>
</dbReference>
<keyword evidence="6 8" id="KW-0057">Aromatic amino acid biosynthesis</keyword>
<proteinExistence type="inferred from homology"/>
<evidence type="ECO:0000256" key="1">
    <source>
        <dbReference type="ARBA" id="ARBA00001864"/>
    </source>
</evidence>
<dbReference type="NCBIfam" id="NF003805">
    <property type="entry name" value="PRK05395.1-2"/>
    <property type="match status" value="1"/>
</dbReference>
<feature type="binding site" evidence="8 10">
    <location>
        <position position="121"/>
    </location>
    <ligand>
        <name>substrate</name>
    </ligand>
</feature>
<comment type="pathway">
    <text evidence="2 8">Metabolic intermediate biosynthesis; chorismate biosynthesis; chorismate from D-erythrose 4-phosphate and phosphoenolpyruvate: step 3/7.</text>
</comment>
<evidence type="ECO:0000256" key="10">
    <source>
        <dbReference type="PIRSR" id="PIRSR001399-2"/>
    </source>
</evidence>
<evidence type="ECO:0000256" key="8">
    <source>
        <dbReference type="HAMAP-Rule" id="MF_00169"/>
    </source>
</evidence>
<reference evidence="13" key="1">
    <citation type="submission" date="2017-04" db="EMBL/GenBank/DDBJ databases">
        <authorList>
            <person name="Song Y."/>
            <person name="Cho B.-K."/>
        </authorList>
    </citation>
    <scope>NUCLEOTIDE SEQUENCE [LARGE SCALE GENOMIC DNA]</scope>
    <source>
        <strain evidence="13">SL1</strain>
    </source>
</reference>
<evidence type="ECO:0000256" key="7">
    <source>
        <dbReference type="ARBA" id="ARBA00023239"/>
    </source>
</evidence>
<dbReference type="GO" id="GO:0003855">
    <property type="term" value="F:3-dehydroquinate dehydratase activity"/>
    <property type="evidence" value="ECO:0007669"/>
    <property type="project" value="UniProtKB-UniRule"/>
</dbReference>
<dbReference type="EMBL" id="CP020953">
    <property type="protein sequence ID" value="AWI06015.1"/>
    <property type="molecule type" value="Genomic_DNA"/>
</dbReference>
<dbReference type="PANTHER" id="PTHR21272">
    <property type="entry name" value="CATABOLIC 3-DEHYDROQUINASE"/>
    <property type="match status" value="1"/>
</dbReference>
<dbReference type="PANTHER" id="PTHR21272:SF3">
    <property type="entry name" value="CATABOLIC 3-DEHYDROQUINASE"/>
    <property type="match status" value="1"/>
</dbReference>